<reference evidence="1" key="1">
    <citation type="submission" date="2019-08" db="EMBL/GenBank/DDBJ databases">
        <authorList>
            <person name="Kucharzyk K."/>
            <person name="Murdoch R.W."/>
            <person name="Higgins S."/>
            <person name="Loffler F."/>
        </authorList>
    </citation>
    <scope>NUCLEOTIDE SEQUENCE</scope>
</reference>
<proteinExistence type="predicted"/>
<accession>A0A644YZ68</accession>
<organism evidence="1">
    <name type="scientific">bioreactor metagenome</name>
    <dbReference type="NCBI Taxonomy" id="1076179"/>
    <lineage>
        <taxon>unclassified sequences</taxon>
        <taxon>metagenomes</taxon>
        <taxon>ecological metagenomes</taxon>
    </lineage>
</organism>
<name>A0A644YZ68_9ZZZZ</name>
<dbReference type="EMBL" id="VSSQ01006799">
    <property type="protein sequence ID" value="MPM33900.1"/>
    <property type="molecule type" value="Genomic_DNA"/>
</dbReference>
<evidence type="ECO:0000313" key="1">
    <source>
        <dbReference type="EMBL" id="MPM33900.1"/>
    </source>
</evidence>
<sequence>MTRLTTGTKGSYTVADPKEAIERLAAYENMHEATLREQESIAVQMASLRAAGKEKTVKYRELFTKKLQNIYALSLFQSL</sequence>
<comment type="caution">
    <text evidence="1">The sequence shown here is derived from an EMBL/GenBank/DDBJ whole genome shotgun (WGS) entry which is preliminary data.</text>
</comment>
<protein>
    <submittedName>
        <fullName evidence="1">Uncharacterized protein</fullName>
    </submittedName>
</protein>
<gene>
    <name evidence="1" type="ORF">SDC9_80481</name>
</gene>
<dbReference type="AlphaFoldDB" id="A0A644YZ68"/>